<dbReference type="FunFam" id="2.60.120.330:FF:000023">
    <property type="entry name" value="Feruloyl CoA ortho-hydroxylase 1"/>
    <property type="match status" value="1"/>
</dbReference>
<evidence type="ECO:0000313" key="12">
    <source>
        <dbReference type="EMBL" id="SPD00943.1"/>
    </source>
</evidence>
<dbReference type="PANTHER" id="PTHR10209:SF243">
    <property type="entry name" value="FERULOYL COA ORTHO-HYDROXYLASE 1-RELATED"/>
    <property type="match status" value="1"/>
</dbReference>
<comment type="catalytic activity">
    <reaction evidence="8">
        <text>(E)-feruloyl-CoA + 2-oxoglutarate + O2 = (E)-6-hydroxyferuloyl-CoA + succinate + CO2</text>
        <dbReference type="Rhea" id="RHEA:57856"/>
        <dbReference type="ChEBI" id="CHEBI:15379"/>
        <dbReference type="ChEBI" id="CHEBI:16526"/>
        <dbReference type="ChEBI" id="CHEBI:16810"/>
        <dbReference type="ChEBI" id="CHEBI:30031"/>
        <dbReference type="ChEBI" id="CHEBI:87305"/>
        <dbReference type="ChEBI" id="CHEBI:142390"/>
        <dbReference type="EC" id="1.14.11.61"/>
    </reaction>
</comment>
<dbReference type="Pfam" id="PF14226">
    <property type="entry name" value="DIOX_N"/>
    <property type="match status" value="1"/>
</dbReference>
<comment type="similarity">
    <text evidence="3 10">Belongs to the iron/ascorbate-dependent oxidoreductase family.</text>
</comment>
<keyword evidence="4 10" id="KW-0479">Metal-binding</keyword>
<dbReference type="GO" id="GO:0009805">
    <property type="term" value="P:coumarin biosynthetic process"/>
    <property type="evidence" value="ECO:0007669"/>
    <property type="project" value="UniProtKB-ARBA"/>
</dbReference>
<keyword evidence="7 10" id="KW-0408">Iron</keyword>
<evidence type="ECO:0000256" key="1">
    <source>
        <dbReference type="ARBA" id="ARBA00001961"/>
    </source>
</evidence>
<accession>A0A2N9GN50</accession>
<feature type="domain" description="Fe2OG dioxygenase" evidence="11">
    <location>
        <begin position="202"/>
        <end position="309"/>
    </location>
</feature>
<dbReference type="SUPFAM" id="SSF51197">
    <property type="entry name" value="Clavaminate synthase-like"/>
    <property type="match status" value="1"/>
</dbReference>
<evidence type="ECO:0000256" key="6">
    <source>
        <dbReference type="ARBA" id="ARBA00023002"/>
    </source>
</evidence>
<dbReference type="GO" id="GO:0102312">
    <property type="term" value="F:4-coumaroyl 2'-hydroxylase activity"/>
    <property type="evidence" value="ECO:0007669"/>
    <property type="project" value="UniProtKB-EC"/>
</dbReference>
<dbReference type="InterPro" id="IPR026992">
    <property type="entry name" value="DIOX_N"/>
</dbReference>
<dbReference type="PANTHER" id="PTHR10209">
    <property type="entry name" value="OXIDOREDUCTASE, 2OG-FE II OXYGENASE FAMILY PROTEIN"/>
    <property type="match status" value="1"/>
</dbReference>
<dbReference type="AlphaFoldDB" id="A0A2N9GN50"/>
<dbReference type="Gene3D" id="2.60.120.330">
    <property type="entry name" value="B-lactam Antibiotic, Isopenicillin N Synthase, Chain"/>
    <property type="match status" value="1"/>
</dbReference>
<evidence type="ECO:0000256" key="3">
    <source>
        <dbReference type="ARBA" id="ARBA00008056"/>
    </source>
</evidence>
<comment type="pathway">
    <text evidence="2">Phenylpropanoid metabolism.</text>
</comment>
<dbReference type="InterPro" id="IPR027443">
    <property type="entry name" value="IPNS-like_sf"/>
</dbReference>
<dbReference type="GO" id="GO:0046872">
    <property type="term" value="F:metal ion binding"/>
    <property type="evidence" value="ECO:0007669"/>
    <property type="project" value="UniProtKB-KW"/>
</dbReference>
<evidence type="ECO:0000256" key="5">
    <source>
        <dbReference type="ARBA" id="ARBA00022964"/>
    </source>
</evidence>
<evidence type="ECO:0000259" key="11">
    <source>
        <dbReference type="PROSITE" id="PS51471"/>
    </source>
</evidence>
<sequence length="358" mass="40222">MAPTVATPMIESSDITDFVVSKGNGVKGLSEMGLKTLPNQYIQPLEERLSMSNIMPLESIPIIDMSNWDEPKVAESICDAAEKWGFFQIINHGVPIEVLENVKDATHSFFGLPAEEKRKFLKENSPTNNVRFGTSFSPEAEKALEWKDYLSLFYVSEHEASTLWPLVCKDQVLEYMKRSELVIKRLLETLMKRLNVKEIDEIKESLLMGSKRINLNYYPICPNPELTVGVGRHSDVSTLTILLQDDIGGLYVRGNNDSWIHVSPISGSLVINIGDALQIMSNGRYKSIEHRVVANGSKNRISVPIFVNPRPGDMIGPFQEVLAGGEKAAYKQVLYSDYVKHFFNKAHDGKQTVEFAKI</sequence>
<comment type="cofactor">
    <cofactor evidence="1">
        <name>L-ascorbate</name>
        <dbReference type="ChEBI" id="CHEBI:38290"/>
    </cofactor>
</comment>
<evidence type="ECO:0000256" key="4">
    <source>
        <dbReference type="ARBA" id="ARBA00022723"/>
    </source>
</evidence>
<dbReference type="InterPro" id="IPR005123">
    <property type="entry name" value="Oxoglu/Fe-dep_dioxygenase_dom"/>
</dbReference>
<reference evidence="12" key="1">
    <citation type="submission" date="2018-02" db="EMBL/GenBank/DDBJ databases">
        <authorList>
            <person name="Cohen D.B."/>
            <person name="Kent A.D."/>
        </authorList>
    </citation>
    <scope>NUCLEOTIDE SEQUENCE</scope>
</reference>
<comment type="catalytic activity">
    <reaction evidence="9">
        <text>(E)-4-coumaroyl-CoA + 2-oxoglutarate + O2 = (E)-2,4-dihydroxycinnamoyl-CoA + succinate + CO2</text>
        <dbReference type="Rhea" id="RHEA:57868"/>
        <dbReference type="ChEBI" id="CHEBI:15379"/>
        <dbReference type="ChEBI" id="CHEBI:16526"/>
        <dbReference type="ChEBI" id="CHEBI:16810"/>
        <dbReference type="ChEBI" id="CHEBI:30031"/>
        <dbReference type="ChEBI" id="CHEBI:85008"/>
        <dbReference type="ChEBI" id="CHEBI:142398"/>
        <dbReference type="EC" id="1.14.11.62"/>
    </reaction>
</comment>
<dbReference type="PROSITE" id="PS51471">
    <property type="entry name" value="FE2OG_OXY"/>
    <property type="match status" value="1"/>
</dbReference>
<evidence type="ECO:0000256" key="10">
    <source>
        <dbReference type="RuleBase" id="RU003682"/>
    </source>
</evidence>
<gene>
    <name evidence="12" type="ORF">FSB_LOCUS28825</name>
</gene>
<evidence type="ECO:0000256" key="2">
    <source>
        <dbReference type="ARBA" id="ARBA00004918"/>
    </source>
</evidence>
<dbReference type="Pfam" id="PF03171">
    <property type="entry name" value="2OG-FeII_Oxy"/>
    <property type="match status" value="1"/>
</dbReference>
<dbReference type="EMBL" id="OIVN01002139">
    <property type="protein sequence ID" value="SPD00943.1"/>
    <property type="molecule type" value="Genomic_DNA"/>
</dbReference>
<protein>
    <recommendedName>
        <fullName evidence="11">Fe2OG dioxygenase domain-containing protein</fullName>
    </recommendedName>
</protein>
<evidence type="ECO:0000256" key="7">
    <source>
        <dbReference type="ARBA" id="ARBA00023004"/>
    </source>
</evidence>
<evidence type="ECO:0000256" key="9">
    <source>
        <dbReference type="ARBA" id="ARBA00049557"/>
    </source>
</evidence>
<proteinExistence type="inferred from homology"/>
<dbReference type="InterPro" id="IPR044861">
    <property type="entry name" value="IPNS-like_FE2OG_OXY"/>
</dbReference>
<organism evidence="12">
    <name type="scientific">Fagus sylvatica</name>
    <name type="common">Beechnut</name>
    <dbReference type="NCBI Taxonomy" id="28930"/>
    <lineage>
        <taxon>Eukaryota</taxon>
        <taxon>Viridiplantae</taxon>
        <taxon>Streptophyta</taxon>
        <taxon>Embryophyta</taxon>
        <taxon>Tracheophyta</taxon>
        <taxon>Spermatophyta</taxon>
        <taxon>Magnoliopsida</taxon>
        <taxon>eudicotyledons</taxon>
        <taxon>Gunneridae</taxon>
        <taxon>Pentapetalae</taxon>
        <taxon>rosids</taxon>
        <taxon>fabids</taxon>
        <taxon>Fagales</taxon>
        <taxon>Fagaceae</taxon>
        <taxon>Fagus</taxon>
    </lineage>
</organism>
<keyword evidence="5" id="KW-0223">Dioxygenase</keyword>
<evidence type="ECO:0000256" key="8">
    <source>
        <dbReference type="ARBA" id="ARBA00048503"/>
    </source>
</evidence>
<keyword evidence="6 10" id="KW-0560">Oxidoreductase</keyword>
<name>A0A2N9GN50_FAGSY</name>